<proteinExistence type="inferred from homology"/>
<evidence type="ECO:0000256" key="3">
    <source>
        <dbReference type="ARBA" id="ARBA00022452"/>
    </source>
</evidence>
<dbReference type="GO" id="GO:0009279">
    <property type="term" value="C:cell outer membrane"/>
    <property type="evidence" value="ECO:0007669"/>
    <property type="project" value="UniProtKB-SubCell"/>
</dbReference>
<dbReference type="Pfam" id="PF07715">
    <property type="entry name" value="Plug"/>
    <property type="match status" value="1"/>
</dbReference>
<dbReference type="Gene3D" id="2.40.170.20">
    <property type="entry name" value="TonB-dependent receptor, beta-barrel domain"/>
    <property type="match status" value="1"/>
</dbReference>
<dbReference type="EMBL" id="JACBJI010000003">
    <property type="protein sequence ID" value="NYA70877.1"/>
    <property type="molecule type" value="Genomic_DNA"/>
</dbReference>
<dbReference type="GO" id="GO:0015344">
    <property type="term" value="F:siderophore uptake transmembrane transporter activity"/>
    <property type="evidence" value="ECO:0007669"/>
    <property type="project" value="TreeGrafter"/>
</dbReference>
<evidence type="ECO:0000313" key="11">
    <source>
        <dbReference type="Proteomes" id="UP000535020"/>
    </source>
</evidence>
<dbReference type="InterPro" id="IPR039426">
    <property type="entry name" value="TonB-dep_rcpt-like"/>
</dbReference>
<comment type="subcellular location">
    <subcellularLocation>
        <location evidence="1 8">Cell outer membrane</location>
        <topology evidence="1 8">Multi-pass membrane protein</topology>
    </subcellularLocation>
</comment>
<organism evidence="10 11">
    <name type="scientific">Flavobacterium agri</name>
    <dbReference type="NCBI Taxonomy" id="2743471"/>
    <lineage>
        <taxon>Bacteria</taxon>
        <taxon>Pseudomonadati</taxon>
        <taxon>Bacteroidota</taxon>
        <taxon>Flavobacteriia</taxon>
        <taxon>Flavobacteriales</taxon>
        <taxon>Flavobacteriaceae</taxon>
        <taxon>Flavobacterium</taxon>
    </lineage>
</organism>
<evidence type="ECO:0000256" key="7">
    <source>
        <dbReference type="ARBA" id="ARBA00023237"/>
    </source>
</evidence>
<dbReference type="PROSITE" id="PS52016">
    <property type="entry name" value="TONB_DEPENDENT_REC_3"/>
    <property type="match status" value="1"/>
</dbReference>
<keyword evidence="3 8" id="KW-1134">Transmembrane beta strand</keyword>
<dbReference type="RefSeq" id="WP_176005693.1">
    <property type="nucleotide sequence ID" value="NZ_JABWMI010000010.1"/>
</dbReference>
<reference evidence="10 11" key="1">
    <citation type="submission" date="2020-07" db="EMBL/GenBank/DDBJ databases">
        <authorList>
            <person name="Sun Q."/>
        </authorList>
    </citation>
    <scope>NUCLEOTIDE SEQUENCE [LARGE SCALE GENOMIC DNA]</scope>
    <source>
        <strain evidence="10 11">MAH-1</strain>
    </source>
</reference>
<comment type="similarity">
    <text evidence="8">Belongs to the TonB-dependent receptor family.</text>
</comment>
<evidence type="ECO:0000259" key="9">
    <source>
        <dbReference type="Pfam" id="PF07715"/>
    </source>
</evidence>
<evidence type="ECO:0000256" key="4">
    <source>
        <dbReference type="ARBA" id="ARBA00022692"/>
    </source>
</evidence>
<dbReference type="GO" id="GO:0044718">
    <property type="term" value="P:siderophore transmembrane transport"/>
    <property type="evidence" value="ECO:0007669"/>
    <property type="project" value="TreeGrafter"/>
</dbReference>
<evidence type="ECO:0000256" key="2">
    <source>
        <dbReference type="ARBA" id="ARBA00022448"/>
    </source>
</evidence>
<feature type="domain" description="TonB-dependent receptor plug" evidence="9">
    <location>
        <begin position="45"/>
        <end position="151"/>
    </location>
</feature>
<dbReference type="AlphaFoldDB" id="A0A7Y9C717"/>
<keyword evidence="6 8" id="KW-0472">Membrane</keyword>
<keyword evidence="4 8" id="KW-0812">Transmembrane</keyword>
<evidence type="ECO:0000256" key="1">
    <source>
        <dbReference type="ARBA" id="ARBA00004571"/>
    </source>
</evidence>
<evidence type="ECO:0000256" key="8">
    <source>
        <dbReference type="PROSITE-ProRule" id="PRU01360"/>
    </source>
</evidence>
<dbReference type="InterPro" id="IPR012910">
    <property type="entry name" value="Plug_dom"/>
</dbReference>
<dbReference type="InterPro" id="IPR037066">
    <property type="entry name" value="Plug_dom_sf"/>
</dbReference>
<accession>A0A7Y9C717</accession>
<dbReference type="Proteomes" id="UP000535020">
    <property type="component" value="Unassembled WGS sequence"/>
</dbReference>
<dbReference type="PANTHER" id="PTHR30069:SF29">
    <property type="entry name" value="HEMOGLOBIN AND HEMOGLOBIN-HAPTOGLOBIN-BINDING PROTEIN 1-RELATED"/>
    <property type="match status" value="1"/>
</dbReference>
<dbReference type="Gene3D" id="2.170.130.10">
    <property type="entry name" value="TonB-dependent receptor, plug domain"/>
    <property type="match status" value="1"/>
</dbReference>
<sequence>MSIKTLHFPFFLLLTIGALGQQDSIPQEKLKEVVITGQYNPQSVKKSVYQVEVISRADIDRQAGNNLADLLNQSLNITVMPSSSTGKSTVEMFGLNSQYIKILVDNVPVINDEGLGNFTDLTQINLDDIQQIEIVKGSMGVEYGANAVAGIINIITKKSSKYKWEVTPYLQEETIGKEYNGINKGRHIQSVRVGHNINPKWYTYATFTHNDFDGFLNNKQGQNHLFNDGLRGYEWLPKDQIHAKAYLGFTPNTNHRFFYRFEFFDEETKYFNDIVDPNYNPATDTDDPIAADDIYGSQRFVHLFNAAGKFTKGLTYDFYLSYQQQTRDIESFQYRIRTGEKFDVKDFEYESRKAYFTKGSLSNFLDSDVIDFQVGYEVNEIHGYASSFAGEGMFTENIKRTLGTYDVYGSTEINIGKRFSVRPGARALFSSKFDTMTALSLSAKYDLGNGYDLRGILGTCPKLPTYEELYTYFVDVNHNVQGNPNLQPENGISAFLHLNKIFKSGDKVNFDTIFSTWYLNVRDRIELVAFLDDGLRYQYGNIDIYRTYGASLTSQMTYGNLGLNAGFTFSGVSKVLDSAELSNDDYLHSVQANGNAFYRIPKWGTTLSAYIKYNGPEYQFVTSEDLNGDPVIVRGKRDSFTSVDATVSKSFDKDRFQVTLGARNLTDIKRINTNALQGGAHEGAGTSVLLGYGRSYFLKLLYKFNFG</sequence>
<gene>
    <name evidence="10" type="ORF">HZF10_08105</name>
</gene>
<evidence type="ECO:0000256" key="6">
    <source>
        <dbReference type="ARBA" id="ARBA00023136"/>
    </source>
</evidence>
<keyword evidence="5" id="KW-0732">Signal</keyword>
<comment type="caution">
    <text evidence="10">The sequence shown here is derived from an EMBL/GenBank/DDBJ whole genome shotgun (WGS) entry which is preliminary data.</text>
</comment>
<keyword evidence="2 8" id="KW-0813">Transport</keyword>
<dbReference type="PANTHER" id="PTHR30069">
    <property type="entry name" value="TONB-DEPENDENT OUTER MEMBRANE RECEPTOR"/>
    <property type="match status" value="1"/>
</dbReference>
<keyword evidence="7 8" id="KW-0998">Cell outer membrane</keyword>
<dbReference type="SUPFAM" id="SSF56935">
    <property type="entry name" value="Porins"/>
    <property type="match status" value="1"/>
</dbReference>
<protein>
    <submittedName>
        <fullName evidence="10">TonB-dependent receptor plug domain-containing protein</fullName>
    </submittedName>
</protein>
<keyword evidence="11" id="KW-1185">Reference proteome</keyword>
<keyword evidence="10" id="KW-0675">Receptor</keyword>
<name>A0A7Y9C717_9FLAO</name>
<dbReference type="InterPro" id="IPR036942">
    <property type="entry name" value="Beta-barrel_TonB_sf"/>
</dbReference>
<evidence type="ECO:0000313" key="10">
    <source>
        <dbReference type="EMBL" id="NYA70877.1"/>
    </source>
</evidence>
<evidence type="ECO:0000256" key="5">
    <source>
        <dbReference type="ARBA" id="ARBA00022729"/>
    </source>
</evidence>